<keyword evidence="2" id="KW-1185">Reference proteome</keyword>
<sequence>MMHHRHRQEAAQMGHVAQHPPSQHVHHNKMQASSSRILLDVPCKVCRDHSSGKHYGIYACDGCAGFFKRSIRRNRQYACKAKAEGGCMVDKTHRNQCRACRLSKCIQAGMNRDAVQHERGPRNSTLRRQMALYYGGKDHDIVTTMVPPPNAALDLVLPKPSVPEPKTSLATPIAHHPVPLPVYTNISISKLAAASQQQQPVVAAPAPPAPTATLPLRAPYWSVPDSFGMASSMCEMAAQLLLLSVRWARDLNLHSGLCEEDQLTVLESSWRELFLLSAAQYAPYLDPTALLPAGPAGVGLALEAARFRETLLAFNALGLDSHEYSYVSAVVLYKAGLDCDSSAMHAPCSSRSSNGSCSPQGGPTNQQPRLRDAASVVRLRDSAQQALGARMAATSSFGALRFSKLILMLPMLRTVSASAIEDFFFRRAIRDCNMESIIYNAYYGKS</sequence>
<evidence type="ECO:0000313" key="1">
    <source>
        <dbReference type="EMBL" id="KAJ8674681.1"/>
    </source>
</evidence>
<organism evidence="1 2">
    <name type="scientific">Eretmocerus hayati</name>
    <dbReference type="NCBI Taxonomy" id="131215"/>
    <lineage>
        <taxon>Eukaryota</taxon>
        <taxon>Metazoa</taxon>
        <taxon>Ecdysozoa</taxon>
        <taxon>Arthropoda</taxon>
        <taxon>Hexapoda</taxon>
        <taxon>Insecta</taxon>
        <taxon>Pterygota</taxon>
        <taxon>Neoptera</taxon>
        <taxon>Endopterygota</taxon>
        <taxon>Hymenoptera</taxon>
        <taxon>Apocrita</taxon>
        <taxon>Proctotrupomorpha</taxon>
        <taxon>Chalcidoidea</taxon>
        <taxon>Aphelinidae</taxon>
        <taxon>Aphelininae</taxon>
        <taxon>Eretmocerus</taxon>
    </lineage>
</organism>
<accession>A0ACC2NVR0</accession>
<gene>
    <name evidence="1" type="ORF">QAD02_010467</name>
</gene>
<dbReference type="EMBL" id="CM056742">
    <property type="protein sequence ID" value="KAJ8674681.1"/>
    <property type="molecule type" value="Genomic_DNA"/>
</dbReference>
<evidence type="ECO:0000313" key="2">
    <source>
        <dbReference type="Proteomes" id="UP001239111"/>
    </source>
</evidence>
<protein>
    <submittedName>
        <fullName evidence="1">Uncharacterized protein</fullName>
    </submittedName>
</protein>
<comment type="caution">
    <text evidence="1">The sequence shown here is derived from an EMBL/GenBank/DDBJ whole genome shotgun (WGS) entry which is preliminary data.</text>
</comment>
<name>A0ACC2NVR0_9HYME</name>
<reference evidence="1" key="1">
    <citation type="submission" date="2023-04" db="EMBL/GenBank/DDBJ databases">
        <title>A chromosome-level genome assembly of the parasitoid wasp Eretmocerus hayati.</title>
        <authorList>
            <person name="Zhong Y."/>
            <person name="Liu S."/>
            <person name="Liu Y."/>
        </authorList>
    </citation>
    <scope>NUCLEOTIDE SEQUENCE</scope>
    <source>
        <strain evidence="1">ZJU_SS_LIU_2023</strain>
    </source>
</reference>
<proteinExistence type="predicted"/>
<dbReference type="Proteomes" id="UP001239111">
    <property type="component" value="Chromosome 2"/>
</dbReference>